<dbReference type="Gene3D" id="3.40.1740.10">
    <property type="entry name" value="VC0467-like"/>
    <property type="match status" value="1"/>
</dbReference>
<feature type="compositionally biased region" description="Polar residues" evidence="1">
    <location>
        <begin position="49"/>
        <end position="59"/>
    </location>
</feature>
<dbReference type="OrthoDB" id="272750at2759"/>
<dbReference type="Pfam" id="PF02622">
    <property type="entry name" value="DUF179"/>
    <property type="match status" value="1"/>
</dbReference>
<evidence type="ECO:0000313" key="2">
    <source>
        <dbReference type="EMBL" id="GHP10217.1"/>
    </source>
</evidence>
<feature type="region of interest" description="Disordered" evidence="1">
    <location>
        <begin position="1"/>
        <end position="74"/>
    </location>
</feature>
<dbReference type="EMBL" id="BNJQ01000028">
    <property type="protein sequence ID" value="GHP10217.1"/>
    <property type="molecule type" value="Genomic_DNA"/>
</dbReference>
<dbReference type="PANTHER" id="PTHR31984">
    <property type="entry name" value="TRANSPORTER, PUTATIVE (DUF179)-RELATED"/>
    <property type="match status" value="1"/>
</dbReference>
<sequence>MATSSMLRATTTTTSVACSSSLARSGGSGRGRGCGRRQAGTPAIAPAARSSTQIQSSVRTVGHSRYGGKNKHAHPAPAFGRAGLVCCATLGGASGGASASEEDDNNNNKKITEADVSKPPTSSADDLVSTSSVSPDEEEMVSPAVDEVDNSTSWVSDAEDEDEEITLPELGDWREFRARLVEQQKLVGMPAAGDVVRDTSADDVPPPPPLAAAVEELELRERHRQIIATEANRDLMESQTPWLANEPVWAHPIAQAERGCLLVAAADQFSDKQEYFAQAVILLLDHRPEGSVGVILNRPTQWELNEVSSAIDECFGEQRLYFGGDVGAGTVLVIHGDGDVDGAREVTTGVYLGGYDSVVERVSDGSSKPQDYKFFSKCCGWGAGQLDREVEAGVWHPVSAARPLLLKQCLQLPKPLWREVMELCGGDLADEAKDAYAPRDAFDQQQSNDDDDDDDTYPQFP</sequence>
<dbReference type="SUPFAM" id="SSF143456">
    <property type="entry name" value="VC0467-like"/>
    <property type="match status" value="1"/>
</dbReference>
<dbReference type="AlphaFoldDB" id="A0A830HZ81"/>
<protein>
    <recommendedName>
        <fullName evidence="4">YqgE/AlgH family protein</fullName>
    </recommendedName>
</protein>
<feature type="compositionally biased region" description="Acidic residues" evidence="1">
    <location>
        <begin position="448"/>
        <end position="461"/>
    </location>
</feature>
<feature type="region of interest" description="Disordered" evidence="1">
    <location>
        <begin position="435"/>
        <end position="461"/>
    </location>
</feature>
<comment type="caution">
    <text evidence="2">The sequence shown here is derived from an EMBL/GenBank/DDBJ whole genome shotgun (WGS) entry which is preliminary data.</text>
</comment>
<name>A0A830HZ81_9CHLO</name>
<reference evidence="2" key="1">
    <citation type="submission" date="2020-10" db="EMBL/GenBank/DDBJ databases">
        <title>Unveiling of a novel bifunctional photoreceptor, Dualchrome1, isolated from a cosmopolitan green alga.</title>
        <authorList>
            <person name="Suzuki S."/>
            <person name="Kawachi M."/>
        </authorList>
    </citation>
    <scope>NUCLEOTIDE SEQUENCE</scope>
    <source>
        <strain evidence="2">NIES 2893</strain>
    </source>
</reference>
<dbReference type="Proteomes" id="UP000660262">
    <property type="component" value="Unassembled WGS sequence"/>
</dbReference>
<dbReference type="InterPro" id="IPR003774">
    <property type="entry name" value="AlgH-like"/>
</dbReference>
<organism evidence="2 3">
    <name type="scientific">Pycnococcus provasolii</name>
    <dbReference type="NCBI Taxonomy" id="41880"/>
    <lineage>
        <taxon>Eukaryota</taxon>
        <taxon>Viridiplantae</taxon>
        <taxon>Chlorophyta</taxon>
        <taxon>Pseudoscourfieldiophyceae</taxon>
        <taxon>Pseudoscourfieldiales</taxon>
        <taxon>Pycnococcaceae</taxon>
        <taxon>Pycnococcus</taxon>
    </lineage>
</organism>
<dbReference type="PANTHER" id="PTHR31984:SF17">
    <property type="entry name" value="TRANSCRIPTIONAL REGULATOR"/>
    <property type="match status" value="1"/>
</dbReference>
<keyword evidence="3" id="KW-1185">Reference proteome</keyword>
<feature type="compositionally biased region" description="Basic and acidic residues" evidence="1">
    <location>
        <begin position="106"/>
        <end position="116"/>
    </location>
</feature>
<feature type="compositionally biased region" description="Low complexity" evidence="1">
    <location>
        <begin position="1"/>
        <end position="25"/>
    </location>
</feature>
<proteinExistence type="predicted"/>
<accession>A0A830HZ81</accession>
<gene>
    <name evidence="2" type="ORF">PPROV_000894900</name>
</gene>
<evidence type="ECO:0008006" key="4">
    <source>
        <dbReference type="Google" id="ProtNLM"/>
    </source>
</evidence>
<feature type="region of interest" description="Disordered" evidence="1">
    <location>
        <begin position="94"/>
        <end position="163"/>
    </location>
</feature>
<evidence type="ECO:0000313" key="3">
    <source>
        <dbReference type="Proteomes" id="UP000660262"/>
    </source>
</evidence>
<evidence type="ECO:0000256" key="1">
    <source>
        <dbReference type="SAM" id="MobiDB-lite"/>
    </source>
</evidence>
<feature type="compositionally biased region" description="Polar residues" evidence="1">
    <location>
        <begin position="119"/>
        <end position="134"/>
    </location>
</feature>